<dbReference type="Gene3D" id="2.70.70.10">
    <property type="entry name" value="Glucose Permease (Domain IIA)"/>
    <property type="match status" value="1"/>
</dbReference>
<dbReference type="RefSeq" id="WP_308418876.1">
    <property type="nucleotide sequence ID" value="NZ_BMFS01000011.1"/>
</dbReference>
<proteinExistence type="predicted"/>
<sequence length="269" mass="29220">MIVLLAAALAVASADRAIVCDGEHRQGGVLVCRTAPGATVMIDEVETRANDEGWVILGHDRDAPEETRLRVRINGEWVFDERYEVAAAEYDIQRIDGLPPAMVSPPPDVLERIRAEGARKGQAHASRWDGDGFMSGFIQPTQGRISSRFGGQRIYNGEPRTPHYGVDIAAPTGTEVLAPAGGIVRLADSDMYFEGGLIFIDHGQGFNSAYLHLSEVLVAEGDTVEQGQLIGRVGSTGRSTGPHLCWRIRWHGRNVDPFATLDVQPAALR</sequence>
<dbReference type="PANTHER" id="PTHR21666">
    <property type="entry name" value="PEPTIDASE-RELATED"/>
    <property type="match status" value="1"/>
</dbReference>
<dbReference type="SUPFAM" id="SSF51261">
    <property type="entry name" value="Duplicated hybrid motif"/>
    <property type="match status" value="1"/>
</dbReference>
<comment type="caution">
    <text evidence="2">The sequence shown here is derived from an EMBL/GenBank/DDBJ whole genome shotgun (WGS) entry which is preliminary data.</text>
</comment>
<dbReference type="Pfam" id="PF01551">
    <property type="entry name" value="Peptidase_M23"/>
    <property type="match status" value="1"/>
</dbReference>
<organism evidence="2 3">
    <name type="scientific">Glycocaulis albus</name>
    <dbReference type="NCBI Taxonomy" id="1382801"/>
    <lineage>
        <taxon>Bacteria</taxon>
        <taxon>Pseudomonadati</taxon>
        <taxon>Pseudomonadota</taxon>
        <taxon>Alphaproteobacteria</taxon>
        <taxon>Maricaulales</taxon>
        <taxon>Maricaulaceae</taxon>
        <taxon>Glycocaulis</taxon>
    </lineage>
</organism>
<reference evidence="3" key="1">
    <citation type="journal article" date="2019" name="Int. J. Syst. Evol. Microbiol.">
        <title>The Global Catalogue of Microorganisms (GCM) 10K type strain sequencing project: providing services to taxonomists for standard genome sequencing and annotation.</title>
        <authorList>
            <consortium name="The Broad Institute Genomics Platform"/>
            <consortium name="The Broad Institute Genome Sequencing Center for Infectious Disease"/>
            <person name="Wu L."/>
            <person name="Ma J."/>
        </authorList>
    </citation>
    <scope>NUCLEOTIDE SEQUENCE [LARGE SCALE GENOMIC DNA]</scope>
    <source>
        <strain evidence="3">CGMCC 1.12766</strain>
    </source>
</reference>
<gene>
    <name evidence="2" type="ORF">GCM10007420_22720</name>
</gene>
<dbReference type="InterPro" id="IPR016047">
    <property type="entry name" value="M23ase_b-sheet_dom"/>
</dbReference>
<evidence type="ECO:0000313" key="3">
    <source>
        <dbReference type="Proteomes" id="UP000648722"/>
    </source>
</evidence>
<dbReference type="InterPro" id="IPR011055">
    <property type="entry name" value="Dup_hybrid_motif"/>
</dbReference>
<evidence type="ECO:0000259" key="1">
    <source>
        <dbReference type="Pfam" id="PF01551"/>
    </source>
</evidence>
<keyword evidence="3" id="KW-1185">Reference proteome</keyword>
<dbReference type="InterPro" id="IPR050570">
    <property type="entry name" value="Cell_wall_metabolism_enzyme"/>
</dbReference>
<dbReference type="Proteomes" id="UP000648722">
    <property type="component" value="Unassembled WGS sequence"/>
</dbReference>
<feature type="domain" description="M23ase beta-sheet core" evidence="1">
    <location>
        <begin position="162"/>
        <end position="257"/>
    </location>
</feature>
<dbReference type="EMBL" id="BMFS01000011">
    <property type="protein sequence ID" value="GGH05692.1"/>
    <property type="molecule type" value="Genomic_DNA"/>
</dbReference>
<dbReference type="PANTHER" id="PTHR21666:SF285">
    <property type="entry name" value="M23 FAMILY METALLOPEPTIDASE"/>
    <property type="match status" value="1"/>
</dbReference>
<accession>A0ABQ1XXJ6</accession>
<protein>
    <submittedName>
        <fullName evidence="2">Peptidase M24</fullName>
    </submittedName>
</protein>
<dbReference type="CDD" id="cd12797">
    <property type="entry name" value="M23_peptidase"/>
    <property type="match status" value="1"/>
</dbReference>
<name>A0ABQ1XXJ6_9PROT</name>
<evidence type="ECO:0000313" key="2">
    <source>
        <dbReference type="EMBL" id="GGH05692.1"/>
    </source>
</evidence>